<evidence type="ECO:0000256" key="3">
    <source>
        <dbReference type="ARBA" id="ARBA00023163"/>
    </source>
</evidence>
<organism evidence="6 7">
    <name type="scientific">Kocuria varians</name>
    <name type="common">Micrococcus varians</name>
    <dbReference type="NCBI Taxonomy" id="1272"/>
    <lineage>
        <taxon>Bacteria</taxon>
        <taxon>Bacillati</taxon>
        <taxon>Actinomycetota</taxon>
        <taxon>Actinomycetes</taxon>
        <taxon>Micrococcales</taxon>
        <taxon>Micrococcaceae</taxon>
        <taxon>Kocuria</taxon>
    </lineage>
</organism>
<dbReference type="PROSITE" id="PS51077">
    <property type="entry name" value="HTH_ICLR"/>
    <property type="match status" value="1"/>
</dbReference>
<reference evidence="7" key="1">
    <citation type="submission" date="2017-08" db="EMBL/GenBank/DDBJ databases">
        <title>Draft Genome Sequence of Kocuria varians 80.</title>
        <authorList>
            <person name="Minaev M."/>
            <person name="Kurbakov K.A."/>
            <person name="Solodovnikova G.I."/>
            <person name="Kuznetsova O.A."/>
            <person name="Lisitsyn A.B."/>
        </authorList>
    </citation>
    <scope>NUCLEOTIDE SEQUENCE [LARGE SCALE GENOMIC DNA]</scope>
    <source>
        <strain evidence="7">80</strain>
    </source>
</reference>
<dbReference type="GO" id="GO:0003677">
    <property type="term" value="F:DNA binding"/>
    <property type="evidence" value="ECO:0007669"/>
    <property type="project" value="UniProtKB-KW"/>
</dbReference>
<dbReference type="AlphaFoldDB" id="A0A7D7PXJ3"/>
<dbReference type="SMART" id="SM00346">
    <property type="entry name" value="HTH_ICLR"/>
    <property type="match status" value="1"/>
</dbReference>
<keyword evidence="1" id="KW-0805">Transcription regulation</keyword>
<dbReference type="Gene3D" id="1.10.10.10">
    <property type="entry name" value="Winged helix-like DNA-binding domain superfamily/Winged helix DNA-binding domain"/>
    <property type="match status" value="1"/>
</dbReference>
<dbReference type="PANTHER" id="PTHR30136:SF34">
    <property type="entry name" value="TRANSCRIPTIONAL REGULATOR"/>
    <property type="match status" value="1"/>
</dbReference>
<dbReference type="PROSITE" id="PS51078">
    <property type="entry name" value="ICLR_ED"/>
    <property type="match status" value="1"/>
</dbReference>
<feature type="domain" description="HTH iclR-type" evidence="4">
    <location>
        <begin position="16"/>
        <end position="76"/>
    </location>
</feature>
<dbReference type="InterPro" id="IPR029016">
    <property type="entry name" value="GAF-like_dom_sf"/>
</dbReference>
<dbReference type="InterPro" id="IPR050707">
    <property type="entry name" value="HTH_MetabolicPath_Reg"/>
</dbReference>
<dbReference type="Gene3D" id="3.30.450.40">
    <property type="match status" value="1"/>
</dbReference>
<feature type="domain" description="IclR-ED" evidence="5">
    <location>
        <begin position="77"/>
        <end position="263"/>
    </location>
</feature>
<dbReference type="EMBL" id="CP059343">
    <property type="protein sequence ID" value="QMS55396.1"/>
    <property type="molecule type" value="Genomic_DNA"/>
</dbReference>
<dbReference type="NCBIfam" id="TIGR02431">
    <property type="entry name" value="pcaR_pcaU"/>
    <property type="match status" value="1"/>
</dbReference>
<dbReference type="RefSeq" id="WP_055085338.1">
    <property type="nucleotide sequence ID" value="NZ_CP059343.1"/>
</dbReference>
<dbReference type="InterPro" id="IPR012794">
    <property type="entry name" value="PcaR_PcaU"/>
</dbReference>
<proteinExistence type="predicted"/>
<evidence type="ECO:0000259" key="4">
    <source>
        <dbReference type="PROSITE" id="PS51077"/>
    </source>
</evidence>
<dbReference type="GO" id="GO:0046278">
    <property type="term" value="P:3,4-dihydroxybenzoate metabolic process"/>
    <property type="evidence" value="ECO:0007669"/>
    <property type="project" value="InterPro"/>
</dbReference>
<evidence type="ECO:0000256" key="2">
    <source>
        <dbReference type="ARBA" id="ARBA00023125"/>
    </source>
</evidence>
<reference evidence="6 7" key="2">
    <citation type="submission" date="2020-07" db="EMBL/GenBank/DDBJ databases">
        <title>Genome of starter culture bacteria Kocuria salsicia reveals its technological properties and safety for usage in meat industry.</title>
        <authorList>
            <person name="Michael M."/>
            <person name="Konstantin K."/>
            <person name="Evgenii K."/>
            <person name="Galina S."/>
            <person name="Oksana K."/>
            <person name="Andrei L."/>
        </authorList>
    </citation>
    <scope>NUCLEOTIDE SEQUENCE [LARGE SCALE GENOMIC DNA]</scope>
    <source>
        <strain evidence="6 7">80</strain>
    </source>
</reference>
<dbReference type="InterPro" id="IPR005471">
    <property type="entry name" value="Tscrpt_reg_IclR_N"/>
</dbReference>
<evidence type="ECO:0000259" key="5">
    <source>
        <dbReference type="PROSITE" id="PS51078"/>
    </source>
</evidence>
<keyword evidence="7" id="KW-1185">Reference proteome</keyword>
<dbReference type="InterPro" id="IPR036388">
    <property type="entry name" value="WH-like_DNA-bd_sf"/>
</dbReference>
<dbReference type="SUPFAM" id="SSF55781">
    <property type="entry name" value="GAF domain-like"/>
    <property type="match status" value="1"/>
</dbReference>
<dbReference type="GO" id="GO:0045892">
    <property type="term" value="P:negative regulation of DNA-templated transcription"/>
    <property type="evidence" value="ECO:0007669"/>
    <property type="project" value="TreeGrafter"/>
</dbReference>
<sequence>MTADDGARAVPGDGFVQSLARGLTVIAAFDAEHPVMSLSEVARRTELTRATARRFLLTLETLGYVRSDGRGFELTPKVLGLGYAYLSALSLPQLAQPHLRALSAELGESTSLSVLDGAEIVYVARVATQSIMSVSIAVGTRLPAYATSMGRVLLAGLPPRELMAHLEAVEPQHLTPRTLTDREQLGAQIAAVRRAGWAVVDQELEMGLRSVAVPVTDARGTVVAAVNASMRVGLGTGAVEKPDERVVPALQRCARALSADVAASGHTGFPSGGGS</sequence>
<evidence type="ECO:0000313" key="6">
    <source>
        <dbReference type="EMBL" id="QMS55396.1"/>
    </source>
</evidence>
<dbReference type="KEGG" id="kvr:CIB50_0000076"/>
<gene>
    <name evidence="6" type="primary">pcaR</name>
    <name evidence="6" type="ORF">CIB50_0000076</name>
</gene>
<dbReference type="Proteomes" id="UP000216825">
    <property type="component" value="Chromosome"/>
</dbReference>
<dbReference type="SUPFAM" id="SSF46785">
    <property type="entry name" value="Winged helix' DNA-binding domain"/>
    <property type="match status" value="1"/>
</dbReference>
<accession>A0A7D7PXJ3</accession>
<dbReference type="GO" id="GO:0003700">
    <property type="term" value="F:DNA-binding transcription factor activity"/>
    <property type="evidence" value="ECO:0007669"/>
    <property type="project" value="TreeGrafter"/>
</dbReference>
<keyword evidence="2" id="KW-0238">DNA-binding</keyword>
<dbReference type="Pfam" id="PF01614">
    <property type="entry name" value="IclR_C"/>
    <property type="match status" value="1"/>
</dbReference>
<dbReference type="Pfam" id="PF09339">
    <property type="entry name" value="HTH_IclR"/>
    <property type="match status" value="1"/>
</dbReference>
<dbReference type="InterPro" id="IPR014757">
    <property type="entry name" value="Tscrpt_reg_IclR_C"/>
</dbReference>
<dbReference type="PANTHER" id="PTHR30136">
    <property type="entry name" value="HELIX-TURN-HELIX TRANSCRIPTIONAL REGULATOR, ICLR FAMILY"/>
    <property type="match status" value="1"/>
</dbReference>
<evidence type="ECO:0000313" key="7">
    <source>
        <dbReference type="Proteomes" id="UP000216825"/>
    </source>
</evidence>
<protein>
    <submittedName>
        <fullName evidence="6">Pca regulon regulatory protein</fullName>
    </submittedName>
</protein>
<keyword evidence="3" id="KW-0804">Transcription</keyword>
<dbReference type="InterPro" id="IPR036390">
    <property type="entry name" value="WH_DNA-bd_sf"/>
</dbReference>
<evidence type="ECO:0000256" key="1">
    <source>
        <dbReference type="ARBA" id="ARBA00023015"/>
    </source>
</evidence>
<name>A0A7D7PXJ3_KOCVA</name>
<dbReference type="GO" id="GO:0045893">
    <property type="term" value="P:positive regulation of DNA-templated transcription"/>
    <property type="evidence" value="ECO:0007669"/>
    <property type="project" value="InterPro"/>
</dbReference>